<dbReference type="InterPro" id="IPR050170">
    <property type="entry name" value="TruD_pseudoU_synthase"/>
</dbReference>
<dbReference type="InterPro" id="IPR011760">
    <property type="entry name" value="PsdUridine_synth_TruD_insert"/>
</dbReference>
<protein>
    <recommendedName>
        <fullName evidence="4">tRNA pseudouridine synthase D</fullName>
        <ecNumber evidence="4">5.4.99.27</ecNumber>
    </recommendedName>
    <alternativeName>
        <fullName evidence="4">tRNA pseudouridine(13) synthase</fullName>
    </alternativeName>
    <alternativeName>
        <fullName evidence="4">tRNA pseudouridylate synthase D</fullName>
    </alternativeName>
    <alternativeName>
        <fullName evidence="4">tRNA-uridine isomerase D</fullName>
    </alternativeName>
</protein>
<feature type="domain" description="TRUD" evidence="5">
    <location>
        <begin position="165"/>
        <end position="316"/>
    </location>
</feature>
<dbReference type="Proteomes" id="UP001621714">
    <property type="component" value="Unassembled WGS sequence"/>
</dbReference>
<dbReference type="InterPro" id="IPR042214">
    <property type="entry name" value="TruD_catalytic"/>
</dbReference>
<keyword evidence="2 4" id="KW-0819">tRNA processing</keyword>
<keyword evidence="3 4" id="KW-0413">Isomerase</keyword>
<evidence type="ECO:0000256" key="3">
    <source>
        <dbReference type="ARBA" id="ARBA00023235"/>
    </source>
</evidence>
<dbReference type="PANTHER" id="PTHR47811:SF1">
    <property type="entry name" value="TRNA PSEUDOURIDINE SYNTHASE D"/>
    <property type="match status" value="1"/>
</dbReference>
<dbReference type="HAMAP" id="MF_01082">
    <property type="entry name" value="TruD"/>
    <property type="match status" value="1"/>
</dbReference>
<dbReference type="SUPFAM" id="SSF55120">
    <property type="entry name" value="Pseudouridine synthase"/>
    <property type="match status" value="1"/>
</dbReference>
<evidence type="ECO:0000259" key="5">
    <source>
        <dbReference type="PROSITE" id="PS50984"/>
    </source>
</evidence>
<dbReference type="InterPro" id="IPR020103">
    <property type="entry name" value="PsdUridine_synth_cat_dom_sf"/>
</dbReference>
<comment type="catalytic activity">
    <reaction evidence="4">
        <text>uridine(13) in tRNA = pseudouridine(13) in tRNA</text>
        <dbReference type="Rhea" id="RHEA:42540"/>
        <dbReference type="Rhea" id="RHEA-COMP:10105"/>
        <dbReference type="Rhea" id="RHEA-COMP:10106"/>
        <dbReference type="ChEBI" id="CHEBI:65314"/>
        <dbReference type="ChEBI" id="CHEBI:65315"/>
        <dbReference type="EC" id="5.4.99.27"/>
    </reaction>
</comment>
<evidence type="ECO:0000313" key="6">
    <source>
        <dbReference type="EMBL" id="MFK7159551.1"/>
    </source>
</evidence>
<dbReference type="RefSeq" id="WP_405336074.1">
    <property type="nucleotide sequence ID" value="NZ_JBANFI010000001.1"/>
</dbReference>
<accession>A0ABW8PUQ4</accession>
<gene>
    <name evidence="4" type="primary">truD</name>
    <name evidence="6" type="ORF">V6U78_00680</name>
</gene>
<comment type="similarity">
    <text evidence="1 4">Belongs to the pseudouridine synthase TruD family.</text>
</comment>
<dbReference type="Pfam" id="PF01142">
    <property type="entry name" value="TruD"/>
    <property type="match status" value="2"/>
</dbReference>
<keyword evidence="7" id="KW-1185">Reference proteome</keyword>
<dbReference type="PANTHER" id="PTHR47811">
    <property type="entry name" value="TRNA PSEUDOURIDINE SYNTHASE D"/>
    <property type="match status" value="1"/>
</dbReference>
<comment type="caution">
    <text evidence="6">The sequence shown here is derived from an EMBL/GenBank/DDBJ whole genome shotgun (WGS) entry which is preliminary data.</text>
</comment>
<evidence type="ECO:0000313" key="7">
    <source>
        <dbReference type="Proteomes" id="UP001621714"/>
    </source>
</evidence>
<dbReference type="InterPro" id="IPR020119">
    <property type="entry name" value="PsdUridine_synth_TruD_CS"/>
</dbReference>
<dbReference type="EC" id="5.4.99.27" evidence="4"/>
<name>A0ABW8PUQ4_9GAMM</name>
<proteinExistence type="inferred from homology"/>
<reference evidence="6 7" key="1">
    <citation type="submission" date="2024-02" db="EMBL/GenBank/DDBJ databases">
        <title>Marinospirillum sp. MEB 164 isolated from Lonar lake sediment.</title>
        <authorList>
            <person name="Joshi A."/>
            <person name="Thite S."/>
        </authorList>
    </citation>
    <scope>NUCLEOTIDE SEQUENCE [LARGE SCALE GENOMIC DNA]</scope>
    <source>
        <strain evidence="6 7">MEB164</strain>
    </source>
</reference>
<dbReference type="Gene3D" id="3.30.2350.20">
    <property type="entry name" value="TruD, catalytic domain"/>
    <property type="match status" value="1"/>
</dbReference>
<evidence type="ECO:0000256" key="1">
    <source>
        <dbReference type="ARBA" id="ARBA00007953"/>
    </source>
</evidence>
<dbReference type="Gene3D" id="3.30.2340.10">
    <property type="entry name" value="TruD, insertion domain"/>
    <property type="match status" value="1"/>
</dbReference>
<dbReference type="EMBL" id="JBANFI010000001">
    <property type="protein sequence ID" value="MFK7159551.1"/>
    <property type="molecule type" value="Genomic_DNA"/>
</dbReference>
<sequence length="362" mass="40718">MFELPARWPSAFAALPYTALYRQQPADFVVEEELGFEPEGQGEQVFVWVEKNNLSTAYVAEQLARLAQIHPKQVSYSGIKDRTAITRQWFSLHLAGQPTPEAAALSGSGWQVLACQRHPRKLKRGTHRQNRFVLRLTLAPLSNEVEQQQRAIWLAERWQQLCAQGVPNYFGPQRFGVAGRNLHLAQQLMEGRPLKRQQKSFALSALRSALFNDFLAQELRAGRWNQAYSGDIFCLRASRSFFTSQLDEDAAALQARLDQGDLDRAGPLVGAGRYPVQGQMAEQYDQWQARYPAECAFLAAQGLRTEPRPLRVGLIDPHWSLTDDQLQLSFALPAGSFATAVLAELLHAEDAQLRPSADLHQE</sequence>
<feature type="active site" description="Nucleophile" evidence="4">
    <location>
        <position position="81"/>
    </location>
</feature>
<evidence type="ECO:0000256" key="2">
    <source>
        <dbReference type="ARBA" id="ARBA00022694"/>
    </source>
</evidence>
<evidence type="ECO:0000256" key="4">
    <source>
        <dbReference type="HAMAP-Rule" id="MF_01082"/>
    </source>
</evidence>
<comment type="function">
    <text evidence="4">Responsible for synthesis of pseudouridine from uracil-13 in transfer RNAs.</text>
</comment>
<organism evidence="6 7">
    <name type="scientific">Marinospirillum alkalitolerans</name>
    <dbReference type="NCBI Taxonomy" id="3123374"/>
    <lineage>
        <taxon>Bacteria</taxon>
        <taxon>Pseudomonadati</taxon>
        <taxon>Pseudomonadota</taxon>
        <taxon>Gammaproteobacteria</taxon>
        <taxon>Oceanospirillales</taxon>
        <taxon>Oceanospirillaceae</taxon>
        <taxon>Marinospirillum</taxon>
    </lineage>
</organism>
<dbReference type="PROSITE" id="PS50984">
    <property type="entry name" value="TRUD"/>
    <property type="match status" value="1"/>
</dbReference>
<dbReference type="InterPro" id="IPR043165">
    <property type="entry name" value="TruD_insert_sf"/>
</dbReference>
<dbReference type="InterPro" id="IPR001656">
    <property type="entry name" value="PsdUridine_synth_TruD"/>
</dbReference>
<dbReference type="PROSITE" id="PS01268">
    <property type="entry name" value="UPF0024"/>
    <property type="match status" value="1"/>
</dbReference>